<comment type="caution">
    <text evidence="3">The sequence shown here is derived from an EMBL/GenBank/DDBJ whole genome shotgun (WGS) entry which is preliminary data.</text>
</comment>
<organism evidence="3 4">
    <name type="scientific">Helicobacter macacae MIT 99-5501</name>
    <dbReference type="NCBI Taxonomy" id="1357400"/>
    <lineage>
        <taxon>Bacteria</taxon>
        <taxon>Pseudomonadati</taxon>
        <taxon>Campylobacterota</taxon>
        <taxon>Epsilonproteobacteria</taxon>
        <taxon>Campylobacterales</taxon>
        <taxon>Helicobacteraceae</taxon>
        <taxon>Helicobacter</taxon>
    </lineage>
</organism>
<dbReference type="Pfam" id="PF05050">
    <property type="entry name" value="Methyltransf_21"/>
    <property type="match status" value="1"/>
</dbReference>
<dbReference type="OrthoDB" id="7016221at2"/>
<evidence type="ECO:0000256" key="1">
    <source>
        <dbReference type="SAM" id="MobiDB-lite"/>
    </source>
</evidence>
<dbReference type="Proteomes" id="UP000018731">
    <property type="component" value="Unassembled WGS sequence"/>
</dbReference>
<dbReference type="AlphaFoldDB" id="V8CCL9"/>
<protein>
    <recommendedName>
        <fullName evidence="2">Methyltransferase FkbM domain-containing protein</fullName>
    </recommendedName>
</protein>
<evidence type="ECO:0000259" key="2">
    <source>
        <dbReference type="Pfam" id="PF05050"/>
    </source>
</evidence>
<feature type="region of interest" description="Disordered" evidence="1">
    <location>
        <begin position="1"/>
        <end position="30"/>
    </location>
</feature>
<dbReference type="EMBL" id="AZJI01000001">
    <property type="protein sequence ID" value="ETD25163.1"/>
    <property type="molecule type" value="Genomic_DNA"/>
</dbReference>
<dbReference type="SUPFAM" id="SSF53335">
    <property type="entry name" value="S-adenosyl-L-methionine-dependent methyltransferases"/>
    <property type="match status" value="1"/>
</dbReference>
<name>V8CCL9_9HELI</name>
<feature type="compositionally biased region" description="Low complexity" evidence="1">
    <location>
        <begin position="17"/>
        <end position="30"/>
    </location>
</feature>
<dbReference type="Gene3D" id="3.40.50.150">
    <property type="entry name" value="Vaccinia Virus protein VP39"/>
    <property type="match status" value="1"/>
</dbReference>
<reference evidence="3 4" key="1">
    <citation type="journal article" date="2014" name="Genome Announc.">
        <title>Draft genome sequences of six enterohepatic helicobacter species isolated from humans and one from rhesus macaques.</title>
        <authorList>
            <person name="Shen Z."/>
            <person name="Sheh A."/>
            <person name="Young S.K."/>
            <person name="Abouelliel A."/>
            <person name="Ward D.V."/>
            <person name="Earl A.M."/>
            <person name="Fox J.G."/>
        </authorList>
    </citation>
    <scope>NUCLEOTIDE SEQUENCE [LARGE SCALE GENOMIC DNA]</scope>
    <source>
        <strain evidence="3 4">MIT 99-5501</strain>
    </source>
</reference>
<proteinExistence type="predicted"/>
<dbReference type="PATRIC" id="fig|1357400.3.peg.681"/>
<keyword evidence="4" id="KW-1185">Reference proteome</keyword>
<dbReference type="HOGENOM" id="CLU_081241_1_0_7"/>
<dbReference type="InterPro" id="IPR006342">
    <property type="entry name" value="FkbM_mtfrase"/>
</dbReference>
<dbReference type="eggNOG" id="COG2519">
    <property type="taxonomic scope" value="Bacteria"/>
</dbReference>
<evidence type="ECO:0000313" key="3">
    <source>
        <dbReference type="EMBL" id="ETD25163.1"/>
    </source>
</evidence>
<gene>
    <name evidence="3" type="ORF">HMPREF2086_00498</name>
</gene>
<dbReference type="PANTHER" id="PTHR34203">
    <property type="entry name" value="METHYLTRANSFERASE, FKBM FAMILY PROTEIN"/>
    <property type="match status" value="1"/>
</dbReference>
<feature type="domain" description="Methyltransferase FkbM" evidence="2">
    <location>
        <begin position="75"/>
        <end position="241"/>
    </location>
</feature>
<dbReference type="InterPro" id="IPR029063">
    <property type="entry name" value="SAM-dependent_MTases_sf"/>
</dbReference>
<dbReference type="STRING" id="1357400.HMPREF2086_00498"/>
<dbReference type="InterPro" id="IPR052514">
    <property type="entry name" value="SAM-dependent_MTase"/>
</dbReference>
<dbReference type="PANTHER" id="PTHR34203:SF15">
    <property type="entry name" value="SLL1173 PROTEIN"/>
    <property type="match status" value="1"/>
</dbReference>
<accession>V8CCL9</accession>
<dbReference type="NCBIfam" id="TIGR01444">
    <property type="entry name" value="fkbM_fam"/>
    <property type="match status" value="1"/>
</dbReference>
<evidence type="ECO:0000313" key="4">
    <source>
        <dbReference type="Proteomes" id="UP000018731"/>
    </source>
</evidence>
<sequence>MRISPPQSKIRGGGGVNKSNDANKSNNANQSNSASFGVGFQYLQTASFDADEVMSAVSLLHLRKQYFGEGVVAIDGGANIGSHAIAWGIEMTYFGEVLAFEPQERIYYALCGNITINNCFNVRALHAALGNPSQDSTQNPTIEVPILNYATNSSFGSLELRQRENNEYIGQPIDYSRTQKVPLISIDSLNLPRLDYVKIDCEGMEIEVLNGAMKAIQKHKPILQIEVIKSNPQEIVSLLKDYEIFPFGINFLCVHKDDPCLSHINKNE</sequence>